<dbReference type="SUPFAM" id="SSF88946">
    <property type="entry name" value="Sigma2 domain of RNA polymerase sigma factors"/>
    <property type="match status" value="1"/>
</dbReference>
<dbReference type="GO" id="GO:0016987">
    <property type="term" value="F:sigma factor activity"/>
    <property type="evidence" value="ECO:0007669"/>
    <property type="project" value="UniProtKB-KW"/>
</dbReference>
<dbReference type="InterPro" id="IPR014284">
    <property type="entry name" value="RNA_pol_sigma-70_dom"/>
</dbReference>
<dbReference type="EMBL" id="JACHMY010000001">
    <property type="protein sequence ID" value="MBB5835160.1"/>
    <property type="molecule type" value="Genomic_DNA"/>
</dbReference>
<dbReference type="InterPro" id="IPR013249">
    <property type="entry name" value="RNA_pol_sigma70_r4_t2"/>
</dbReference>
<protein>
    <submittedName>
        <fullName evidence="7">RNA polymerase sigma-70 factor (ECF subfamily)</fullName>
    </submittedName>
</protein>
<dbReference type="PANTHER" id="PTHR43133">
    <property type="entry name" value="RNA POLYMERASE ECF-TYPE SIGMA FACTO"/>
    <property type="match status" value="1"/>
</dbReference>
<dbReference type="InterPro" id="IPR036388">
    <property type="entry name" value="WH-like_DNA-bd_sf"/>
</dbReference>
<dbReference type="InterPro" id="IPR013324">
    <property type="entry name" value="RNA_pol_sigma_r3/r4-like"/>
</dbReference>
<comment type="similarity">
    <text evidence="1">Belongs to the sigma-70 factor family. ECF subfamily.</text>
</comment>
<evidence type="ECO:0000256" key="3">
    <source>
        <dbReference type="ARBA" id="ARBA00023082"/>
    </source>
</evidence>
<feature type="domain" description="RNA polymerase sigma-70 region 2" evidence="5">
    <location>
        <begin position="33"/>
        <end position="86"/>
    </location>
</feature>
<evidence type="ECO:0000256" key="2">
    <source>
        <dbReference type="ARBA" id="ARBA00023015"/>
    </source>
</evidence>
<proteinExistence type="inferred from homology"/>
<dbReference type="Gene3D" id="1.10.1740.10">
    <property type="match status" value="1"/>
</dbReference>
<evidence type="ECO:0000259" key="6">
    <source>
        <dbReference type="Pfam" id="PF08281"/>
    </source>
</evidence>
<dbReference type="NCBIfam" id="TIGR02937">
    <property type="entry name" value="sigma70-ECF"/>
    <property type="match status" value="1"/>
</dbReference>
<dbReference type="RefSeq" id="WP_184794841.1">
    <property type="nucleotide sequence ID" value="NZ_JACHMY010000001.1"/>
</dbReference>
<dbReference type="Proteomes" id="UP000549971">
    <property type="component" value="Unassembled WGS sequence"/>
</dbReference>
<feature type="domain" description="RNA polymerase sigma factor 70 region 4 type 2" evidence="6">
    <location>
        <begin position="142"/>
        <end position="191"/>
    </location>
</feature>
<keyword evidence="8" id="KW-1185">Reference proteome</keyword>
<comment type="caution">
    <text evidence="7">The sequence shown here is derived from an EMBL/GenBank/DDBJ whole genome shotgun (WGS) entry which is preliminary data.</text>
</comment>
<gene>
    <name evidence="7" type="ORF">HDA39_001894</name>
</gene>
<dbReference type="Pfam" id="PF04542">
    <property type="entry name" value="Sigma70_r2"/>
    <property type="match status" value="1"/>
</dbReference>
<evidence type="ECO:0000313" key="8">
    <source>
        <dbReference type="Proteomes" id="UP000549971"/>
    </source>
</evidence>
<evidence type="ECO:0000313" key="7">
    <source>
        <dbReference type="EMBL" id="MBB5835160.1"/>
    </source>
</evidence>
<keyword evidence="2" id="KW-0805">Transcription regulation</keyword>
<dbReference type="AlphaFoldDB" id="A0A7W9J4E4"/>
<keyword evidence="4" id="KW-0804">Transcription</keyword>
<dbReference type="CDD" id="cd06171">
    <property type="entry name" value="Sigma70_r4"/>
    <property type="match status" value="1"/>
</dbReference>
<dbReference type="InterPro" id="IPR007627">
    <property type="entry name" value="RNA_pol_sigma70_r2"/>
</dbReference>
<evidence type="ECO:0000256" key="4">
    <source>
        <dbReference type="ARBA" id="ARBA00023163"/>
    </source>
</evidence>
<dbReference type="InterPro" id="IPR039425">
    <property type="entry name" value="RNA_pol_sigma-70-like"/>
</dbReference>
<name>A0A7W9J4E4_9ACTN</name>
<dbReference type="PANTHER" id="PTHR43133:SF53">
    <property type="entry name" value="ECF RNA POLYMERASE SIGMA-E FACTOR"/>
    <property type="match status" value="1"/>
</dbReference>
<accession>A0A7W9J4E4</accession>
<evidence type="ECO:0000259" key="5">
    <source>
        <dbReference type="Pfam" id="PF04542"/>
    </source>
</evidence>
<organism evidence="7 8">
    <name type="scientific">Kribbella italica</name>
    <dbReference type="NCBI Taxonomy" id="1540520"/>
    <lineage>
        <taxon>Bacteria</taxon>
        <taxon>Bacillati</taxon>
        <taxon>Actinomycetota</taxon>
        <taxon>Actinomycetes</taxon>
        <taxon>Propionibacteriales</taxon>
        <taxon>Kribbellaceae</taxon>
        <taxon>Kribbella</taxon>
    </lineage>
</organism>
<dbReference type="Pfam" id="PF08281">
    <property type="entry name" value="Sigma70_r4_2"/>
    <property type="match status" value="1"/>
</dbReference>
<dbReference type="GO" id="GO:0006352">
    <property type="term" value="P:DNA-templated transcription initiation"/>
    <property type="evidence" value="ECO:0007669"/>
    <property type="project" value="InterPro"/>
</dbReference>
<sequence>MDDLPVDKVLVRRLCDRDESAFALVLDRWSGGMLRLARSYVSTEASAAEVVQETWLAVIEGIDRFEGRSSLRTWVYRILTNTAQRRGSREHQMVPSDELGQPTVDPQRFQSEGQPFPGHWWEPPPVWPEPEGGVLTDEVRGLLVAALEELPERQRVVIALRDAEGWPADEVCELLDITAANQRVLLHRARAFVRAKLETYYTQEETS</sequence>
<dbReference type="Gene3D" id="1.10.10.10">
    <property type="entry name" value="Winged helix-like DNA-binding domain superfamily/Winged helix DNA-binding domain"/>
    <property type="match status" value="1"/>
</dbReference>
<reference evidence="7 8" key="1">
    <citation type="submission" date="2020-08" db="EMBL/GenBank/DDBJ databases">
        <title>Sequencing the genomes of 1000 actinobacteria strains.</title>
        <authorList>
            <person name="Klenk H.-P."/>
        </authorList>
    </citation>
    <scope>NUCLEOTIDE SEQUENCE [LARGE SCALE GENOMIC DNA]</scope>
    <source>
        <strain evidence="7 8">DSM 28967</strain>
    </source>
</reference>
<keyword evidence="3" id="KW-0731">Sigma factor</keyword>
<dbReference type="SUPFAM" id="SSF88659">
    <property type="entry name" value="Sigma3 and sigma4 domains of RNA polymerase sigma factors"/>
    <property type="match status" value="1"/>
</dbReference>
<evidence type="ECO:0000256" key="1">
    <source>
        <dbReference type="ARBA" id="ARBA00010641"/>
    </source>
</evidence>
<dbReference type="GO" id="GO:0003677">
    <property type="term" value="F:DNA binding"/>
    <property type="evidence" value="ECO:0007669"/>
    <property type="project" value="InterPro"/>
</dbReference>
<dbReference type="InterPro" id="IPR013325">
    <property type="entry name" value="RNA_pol_sigma_r2"/>
</dbReference>